<evidence type="ECO:0000313" key="8">
    <source>
        <dbReference type="Proteomes" id="UP000710432"/>
    </source>
</evidence>
<comment type="similarity">
    <text evidence="1">Belongs to the calcitonin family.</text>
</comment>
<keyword evidence="2" id="KW-0372">Hormone</keyword>
<dbReference type="GO" id="GO:0005179">
    <property type="term" value="F:hormone activity"/>
    <property type="evidence" value="ECO:0007669"/>
    <property type="project" value="UniProtKB-KW"/>
</dbReference>
<sequence>MMTVLLIEKSVAVQEPRDSFCSGWDAFPLSFIRQVHHQLSECESPLLTPGLPVAPAEEAGGGSWLSRQALQCAAVEMQEGEIWALGAPATLLGKPARARGTQFLSSDLKAKTEWTASFLLQEYRDIMVFGKFLPFLALSSLWILCLASSLQAAPLKPTLESSLDLATLSDQEKRLLVAALVQDYEQMKARKLEQKEQETADSSIRNKQHAKDQIITSEEKLEMLFSASAQKRACNTATCVTHRLADLLSRSGGMVKDKFVPTYVGSKGYGRRRRDLQD</sequence>
<keyword evidence="3" id="KW-0027">Amidation</keyword>
<dbReference type="AlphaFoldDB" id="A0A8J6FZ51"/>
<name>A0A8J6FZ51_MICOH</name>
<dbReference type="PROSITE" id="PS00258">
    <property type="entry name" value="CALCITONIN"/>
    <property type="match status" value="1"/>
</dbReference>
<dbReference type="InterPro" id="IPR021117">
    <property type="entry name" value="Calcitonin-like"/>
</dbReference>
<gene>
    <name evidence="7" type="ORF">LTLLF_190585</name>
</gene>
<evidence type="ECO:0000256" key="4">
    <source>
        <dbReference type="ARBA" id="ARBA00023157"/>
    </source>
</evidence>
<dbReference type="PANTHER" id="PTHR10505:SF3">
    <property type="entry name" value="CALCITONIN GENE-RELATED PEPTIDE 2"/>
    <property type="match status" value="1"/>
</dbReference>
<keyword evidence="4 5" id="KW-1015">Disulfide bond</keyword>
<protein>
    <submittedName>
        <fullName evidence="7">Calcitonin gene-related peptide 2</fullName>
    </submittedName>
</protein>
<evidence type="ECO:0000313" key="7">
    <source>
        <dbReference type="EMBL" id="KAH0502856.1"/>
    </source>
</evidence>
<dbReference type="EMBL" id="JAATJU010025700">
    <property type="protein sequence ID" value="KAH0502856.1"/>
    <property type="molecule type" value="Genomic_DNA"/>
</dbReference>
<dbReference type="Gene3D" id="6.10.250.2190">
    <property type="match status" value="1"/>
</dbReference>
<dbReference type="InterPro" id="IPR001693">
    <property type="entry name" value="Calcitonin_peptide-like"/>
</dbReference>
<dbReference type="InterPro" id="IPR015476">
    <property type="entry name" value="Calcitonin_gene-rel_peptide"/>
</dbReference>
<reference evidence="7" key="1">
    <citation type="submission" date="2020-03" db="EMBL/GenBank/DDBJ databases">
        <title>Studies in the Genomics of Life Span.</title>
        <authorList>
            <person name="Glass D."/>
        </authorList>
    </citation>
    <scope>NUCLEOTIDE SEQUENCE</scope>
    <source>
        <strain evidence="7">LTLLF</strain>
        <tissue evidence="7">Muscle</tissue>
    </source>
</reference>
<organism evidence="7 8">
    <name type="scientific">Microtus ochrogaster</name>
    <name type="common">Prairie vole</name>
    <dbReference type="NCBI Taxonomy" id="79684"/>
    <lineage>
        <taxon>Eukaryota</taxon>
        <taxon>Metazoa</taxon>
        <taxon>Chordata</taxon>
        <taxon>Craniata</taxon>
        <taxon>Vertebrata</taxon>
        <taxon>Euteleostomi</taxon>
        <taxon>Mammalia</taxon>
        <taxon>Eutheria</taxon>
        <taxon>Euarchontoglires</taxon>
        <taxon>Glires</taxon>
        <taxon>Rodentia</taxon>
        <taxon>Myomorpha</taxon>
        <taxon>Muroidea</taxon>
        <taxon>Cricetidae</taxon>
        <taxon>Arvicolinae</taxon>
        <taxon>Microtus</taxon>
    </lineage>
</organism>
<evidence type="ECO:0000256" key="3">
    <source>
        <dbReference type="ARBA" id="ARBA00022815"/>
    </source>
</evidence>
<evidence type="ECO:0000256" key="2">
    <source>
        <dbReference type="ARBA" id="ARBA00022702"/>
    </source>
</evidence>
<evidence type="ECO:0000256" key="5">
    <source>
        <dbReference type="PIRSR" id="PIRSR621116-50"/>
    </source>
</evidence>
<dbReference type="InterPro" id="IPR021116">
    <property type="entry name" value="Calcitonin/adrenomedullin"/>
</dbReference>
<dbReference type="Pfam" id="PF00214">
    <property type="entry name" value="Calc_CGRP_IAPP"/>
    <property type="match status" value="1"/>
</dbReference>
<dbReference type="GO" id="GO:0007189">
    <property type="term" value="P:adenylate cyclase-activating G protein-coupled receptor signaling pathway"/>
    <property type="evidence" value="ECO:0007669"/>
    <property type="project" value="TreeGrafter"/>
</dbReference>
<dbReference type="GO" id="GO:0031716">
    <property type="term" value="F:calcitonin receptor binding"/>
    <property type="evidence" value="ECO:0007669"/>
    <property type="project" value="TreeGrafter"/>
</dbReference>
<dbReference type="InterPro" id="IPR018360">
    <property type="entry name" value="Calcitonin_CS"/>
</dbReference>
<evidence type="ECO:0000259" key="6">
    <source>
        <dbReference type="SMART" id="SM00113"/>
    </source>
</evidence>
<dbReference type="Proteomes" id="UP000710432">
    <property type="component" value="Unassembled WGS sequence"/>
</dbReference>
<evidence type="ECO:0000256" key="1">
    <source>
        <dbReference type="ARBA" id="ARBA00009222"/>
    </source>
</evidence>
<proteinExistence type="inferred from homology"/>
<feature type="domain" description="Calcitonin peptide-like" evidence="6">
    <location>
        <begin position="231"/>
        <end position="273"/>
    </location>
</feature>
<dbReference type="GO" id="GO:0005615">
    <property type="term" value="C:extracellular space"/>
    <property type="evidence" value="ECO:0007669"/>
    <property type="project" value="TreeGrafter"/>
</dbReference>
<dbReference type="PRINTS" id="PR00817">
    <property type="entry name" value="CALCITONINB"/>
</dbReference>
<dbReference type="PANTHER" id="PTHR10505">
    <property type="entry name" value="CALCITONIN-RELATED"/>
    <property type="match status" value="1"/>
</dbReference>
<comment type="caution">
    <text evidence="7">The sequence shown here is derived from an EMBL/GenBank/DDBJ whole genome shotgun (WGS) entry which is preliminary data.</text>
</comment>
<dbReference type="SMART" id="SM00113">
    <property type="entry name" value="CALCITONIN"/>
    <property type="match status" value="1"/>
</dbReference>
<dbReference type="GO" id="GO:0051480">
    <property type="term" value="P:regulation of cytosolic calcium ion concentration"/>
    <property type="evidence" value="ECO:0007669"/>
    <property type="project" value="TreeGrafter"/>
</dbReference>
<accession>A0A8J6FZ51</accession>
<feature type="disulfide bond" evidence="5">
    <location>
        <begin position="234"/>
        <end position="239"/>
    </location>
</feature>